<comment type="caution">
    <text evidence="2">The sequence shown here is derived from an EMBL/GenBank/DDBJ whole genome shotgun (WGS) entry which is preliminary data.</text>
</comment>
<protein>
    <recommendedName>
        <fullName evidence="4">Beta-L-arabinofuranosidase</fullName>
    </recommendedName>
</protein>
<sequence>MPEIPDTVLLEERAELAMNAVAGLPDTDPDTGMDGVPYFSADLLARPAALRHGDWDYGSSHGRLLDACLLARHMTGKDTWREVEDGFRRRLTSFFGPDGLSYRRARPEAGWPPNANLIDQRAVLLSLTTWYVSDGDPEARRLADRHVAALKRIAIKERDVWFYPASEYTPDGWPSPNAIALHLAPDPASFSGRLIMPLLRYHQATGNEDALELCGWFARLIVHKSGVFHEDGAFNAARAYRSGHFHTRLGTLEGLARYARHTGDHELTAFVRRSYDWALTQATRFGWTPGDLEGQRYEHESCSLVDLIGTGVTLAGSGHTAYWGVVERFLRNHLVESQLLDLSWVESAPDTSGDEPGWVTHVRVGERVRGAFAGYGAPNDYVCDIELGRGHTADVQACCVGSGVRGLFWGWNSVVTGDDRDVRVNLLLTRATERVTVLSHLPHEGRVDLDVHRDLRELRMRVPDWAGYAKVRVTRDGDGFDGTRPGAWAPDGYLSVRAPRRGERITVTFPVPESTSTEVASGREFRVRWRGDDVIGISPEGTARPMYSGRKVHPTAPRRDYPLSRPATEWAW</sequence>
<evidence type="ECO:0000313" key="2">
    <source>
        <dbReference type="EMBL" id="TDC08498.1"/>
    </source>
</evidence>
<dbReference type="SUPFAM" id="SSF48208">
    <property type="entry name" value="Six-hairpin glycosidases"/>
    <property type="match status" value="1"/>
</dbReference>
<dbReference type="RefSeq" id="WP_132332150.1">
    <property type="nucleotide sequence ID" value="NZ_SMJZ01000027.1"/>
</dbReference>
<dbReference type="AlphaFoldDB" id="A0A4R4NGU2"/>
<name>A0A4R4NGU2_9ACTN</name>
<dbReference type="GO" id="GO:0005975">
    <property type="term" value="P:carbohydrate metabolic process"/>
    <property type="evidence" value="ECO:0007669"/>
    <property type="project" value="InterPro"/>
</dbReference>
<evidence type="ECO:0000313" key="3">
    <source>
        <dbReference type="Proteomes" id="UP000295157"/>
    </source>
</evidence>
<dbReference type="Proteomes" id="UP000295157">
    <property type="component" value="Unassembled WGS sequence"/>
</dbReference>
<gene>
    <name evidence="2" type="ORF">E1267_10240</name>
</gene>
<dbReference type="InterPro" id="IPR008928">
    <property type="entry name" value="6-hairpin_glycosidase_sf"/>
</dbReference>
<dbReference type="EMBL" id="SMJZ01000027">
    <property type="protein sequence ID" value="TDC08498.1"/>
    <property type="molecule type" value="Genomic_DNA"/>
</dbReference>
<reference evidence="2 3" key="1">
    <citation type="submission" date="2019-02" db="EMBL/GenBank/DDBJ databases">
        <title>Draft genome sequences of novel Actinobacteria.</title>
        <authorList>
            <person name="Sahin N."/>
            <person name="Ay H."/>
            <person name="Saygin H."/>
        </authorList>
    </citation>
    <scope>NUCLEOTIDE SEQUENCE [LARGE SCALE GENOMIC DNA]</scope>
    <source>
        <strain evidence="2 3">KC201</strain>
    </source>
</reference>
<feature type="region of interest" description="Disordered" evidence="1">
    <location>
        <begin position="540"/>
        <end position="572"/>
    </location>
</feature>
<keyword evidence="3" id="KW-1185">Reference proteome</keyword>
<evidence type="ECO:0000256" key="1">
    <source>
        <dbReference type="SAM" id="MobiDB-lite"/>
    </source>
</evidence>
<accession>A0A4R4NGU2</accession>
<dbReference type="OrthoDB" id="2631847at2"/>
<organism evidence="2 3">
    <name type="scientific">Nonomuraea longispora</name>
    <dbReference type="NCBI Taxonomy" id="1848320"/>
    <lineage>
        <taxon>Bacteria</taxon>
        <taxon>Bacillati</taxon>
        <taxon>Actinomycetota</taxon>
        <taxon>Actinomycetes</taxon>
        <taxon>Streptosporangiales</taxon>
        <taxon>Streptosporangiaceae</taxon>
        <taxon>Nonomuraea</taxon>
    </lineage>
</organism>
<evidence type="ECO:0008006" key="4">
    <source>
        <dbReference type="Google" id="ProtNLM"/>
    </source>
</evidence>
<proteinExistence type="predicted"/>